<name>A0A164W8T0_DAUCS</name>
<sequence>MCLGRVEDRKNECLPSLREACVCKEDHNQSSQLSPPFLCELCDSEASVYCQADDAFLCQNCDARVHAANFLALRHIRCFLCTDCHALTHRYLIGASVQVILPTIVCTKGGDRNGPDDISNVVESDHRNQLIRPFLFL</sequence>
<dbReference type="InterPro" id="IPR049808">
    <property type="entry name" value="CONSTANS-like_Bbox1"/>
</dbReference>
<evidence type="ECO:0000256" key="1">
    <source>
        <dbReference type="ARBA" id="ARBA00022723"/>
    </source>
</evidence>
<dbReference type="PROSITE" id="PS50119">
    <property type="entry name" value="ZF_BBOX"/>
    <property type="match status" value="1"/>
</dbReference>
<dbReference type="GO" id="GO:0008270">
    <property type="term" value="F:zinc ion binding"/>
    <property type="evidence" value="ECO:0007669"/>
    <property type="project" value="UniProtKB-KW"/>
</dbReference>
<dbReference type="PANTHER" id="PTHR31717">
    <property type="entry name" value="ZINC FINGER PROTEIN CONSTANS-LIKE 10"/>
    <property type="match status" value="1"/>
</dbReference>
<reference evidence="4" key="1">
    <citation type="journal article" date="2016" name="Nat. Genet.">
        <title>A high-quality carrot genome assembly provides new insights into carotenoid accumulation and asterid genome evolution.</title>
        <authorList>
            <person name="Iorizzo M."/>
            <person name="Ellison S."/>
            <person name="Senalik D."/>
            <person name="Zeng P."/>
            <person name="Satapoomin P."/>
            <person name="Huang J."/>
            <person name="Bowman M."/>
            <person name="Iovene M."/>
            <person name="Sanseverino W."/>
            <person name="Cavagnaro P."/>
            <person name="Yildiz M."/>
            <person name="Macko-Podgorni A."/>
            <person name="Moranska E."/>
            <person name="Grzebelus E."/>
            <person name="Grzebelus D."/>
            <person name="Ashrafi H."/>
            <person name="Zheng Z."/>
            <person name="Cheng S."/>
            <person name="Spooner D."/>
            <person name="Van Deynze A."/>
            <person name="Simon P."/>
        </authorList>
    </citation>
    <scope>NUCLEOTIDE SEQUENCE</scope>
    <source>
        <tissue evidence="4">Leaf</tissue>
    </source>
</reference>
<dbReference type="Pfam" id="PF00643">
    <property type="entry name" value="zf-B_box"/>
    <property type="match status" value="1"/>
</dbReference>
<dbReference type="Gramene" id="KZM91445">
    <property type="protein sequence ID" value="KZM91445"/>
    <property type="gene ID" value="DCAR_021190"/>
</dbReference>
<evidence type="ECO:0000313" key="4">
    <source>
        <dbReference type="EMBL" id="WOH05715.1"/>
    </source>
</evidence>
<evidence type="ECO:0000313" key="5">
    <source>
        <dbReference type="Proteomes" id="UP000077755"/>
    </source>
</evidence>
<dbReference type="EMBL" id="CP093348">
    <property type="protein sequence ID" value="WOH05715.1"/>
    <property type="molecule type" value="Genomic_DNA"/>
</dbReference>
<gene>
    <name evidence="4" type="ORF">DCAR_0625135</name>
</gene>
<dbReference type="Proteomes" id="UP000077755">
    <property type="component" value="Chromosome 6"/>
</dbReference>
<dbReference type="SMART" id="SM00336">
    <property type="entry name" value="BBOX"/>
    <property type="match status" value="1"/>
</dbReference>
<proteinExistence type="predicted"/>
<protein>
    <submittedName>
        <fullName evidence="4">Uncharacterized protein</fullName>
    </submittedName>
</protein>
<evidence type="ECO:0000256" key="3">
    <source>
        <dbReference type="ARBA" id="ARBA00022833"/>
    </source>
</evidence>
<reference evidence="4" key="2">
    <citation type="submission" date="2022-03" db="EMBL/GenBank/DDBJ databases">
        <title>Draft title - Genomic analysis of global carrot germplasm unveils the trajectory of domestication and the origin of high carotenoid orange carrot.</title>
        <authorList>
            <person name="Iorizzo M."/>
            <person name="Ellison S."/>
            <person name="Senalik D."/>
            <person name="Macko-Podgorni A."/>
            <person name="Grzebelus D."/>
            <person name="Bostan H."/>
            <person name="Rolling W."/>
            <person name="Curaba J."/>
            <person name="Simon P."/>
        </authorList>
    </citation>
    <scope>NUCLEOTIDE SEQUENCE</scope>
    <source>
        <tissue evidence="4">Leaf</tissue>
    </source>
</reference>
<dbReference type="InterPro" id="IPR000315">
    <property type="entry name" value="Znf_B-box"/>
</dbReference>
<keyword evidence="2" id="KW-0863">Zinc-finger</keyword>
<accession>A0A164W8T0</accession>
<keyword evidence="1" id="KW-0479">Metal-binding</keyword>
<organism evidence="4 5">
    <name type="scientific">Daucus carota subsp. sativus</name>
    <name type="common">Carrot</name>
    <dbReference type="NCBI Taxonomy" id="79200"/>
    <lineage>
        <taxon>Eukaryota</taxon>
        <taxon>Viridiplantae</taxon>
        <taxon>Streptophyta</taxon>
        <taxon>Embryophyta</taxon>
        <taxon>Tracheophyta</taxon>
        <taxon>Spermatophyta</taxon>
        <taxon>Magnoliopsida</taxon>
        <taxon>eudicotyledons</taxon>
        <taxon>Gunneridae</taxon>
        <taxon>Pentapetalae</taxon>
        <taxon>asterids</taxon>
        <taxon>campanulids</taxon>
        <taxon>Apiales</taxon>
        <taxon>Apiaceae</taxon>
        <taxon>Apioideae</taxon>
        <taxon>Scandiceae</taxon>
        <taxon>Daucinae</taxon>
        <taxon>Daucus</taxon>
        <taxon>Daucus sect. Daucus</taxon>
    </lineage>
</organism>
<dbReference type="AlphaFoldDB" id="A0A164W8T0"/>
<keyword evidence="3" id="KW-0862">Zinc</keyword>
<evidence type="ECO:0000256" key="2">
    <source>
        <dbReference type="ARBA" id="ARBA00022771"/>
    </source>
</evidence>
<dbReference type="CDD" id="cd19821">
    <property type="entry name" value="Bbox1_BBX-like"/>
    <property type="match status" value="1"/>
</dbReference>
<dbReference type="PANTHER" id="PTHR31717:SF142">
    <property type="entry name" value="B-BOX DOMAIN PROTEIN 30-RELATED"/>
    <property type="match status" value="1"/>
</dbReference>
<keyword evidence="5" id="KW-1185">Reference proteome</keyword>